<dbReference type="PROSITE" id="PS50005">
    <property type="entry name" value="TPR"/>
    <property type="match status" value="2"/>
</dbReference>
<dbReference type="EMBL" id="BHGK01000001">
    <property type="protein sequence ID" value="GCA67852.1"/>
    <property type="molecule type" value="Genomic_DNA"/>
</dbReference>
<dbReference type="SMART" id="SM00028">
    <property type="entry name" value="TPR"/>
    <property type="match status" value="3"/>
</dbReference>
<keyword evidence="1" id="KW-0677">Repeat</keyword>
<gene>
    <name evidence="5" type="ORF">KGMB01110_22880</name>
</gene>
<keyword evidence="2 3" id="KW-0802">TPR repeat</keyword>
<evidence type="ECO:0000256" key="2">
    <source>
        <dbReference type="ARBA" id="ARBA00022803"/>
    </source>
</evidence>
<evidence type="ECO:0000256" key="3">
    <source>
        <dbReference type="PROSITE-ProRule" id="PRU00339"/>
    </source>
</evidence>
<dbReference type="PROSITE" id="PS50293">
    <property type="entry name" value="TPR_REGION"/>
    <property type="match status" value="1"/>
</dbReference>
<dbReference type="PANTHER" id="PTHR44943:SF8">
    <property type="entry name" value="TPR REPEAT-CONTAINING PROTEIN MJ0263"/>
    <property type="match status" value="1"/>
</dbReference>
<dbReference type="InterPro" id="IPR019734">
    <property type="entry name" value="TPR_rpt"/>
</dbReference>
<feature type="repeat" description="TPR" evidence="3">
    <location>
        <begin position="23"/>
        <end position="56"/>
    </location>
</feature>
<feature type="repeat" description="TPR" evidence="3">
    <location>
        <begin position="57"/>
        <end position="90"/>
    </location>
</feature>
<dbReference type="Pfam" id="PF13432">
    <property type="entry name" value="TPR_16"/>
    <property type="match status" value="1"/>
</dbReference>
<evidence type="ECO:0000313" key="6">
    <source>
        <dbReference type="Proteomes" id="UP000265643"/>
    </source>
</evidence>
<dbReference type="SUPFAM" id="SSF48452">
    <property type="entry name" value="TPR-like"/>
    <property type="match status" value="1"/>
</dbReference>
<accession>A0A391PLI4</accession>
<dbReference type="InterPro" id="IPR051685">
    <property type="entry name" value="Ycf3/AcsC/BcsC/TPR_MFPF"/>
</dbReference>
<evidence type="ECO:0000313" key="5">
    <source>
        <dbReference type="EMBL" id="GCA67852.1"/>
    </source>
</evidence>
<keyword evidence="6" id="KW-1185">Reference proteome</keyword>
<dbReference type="PANTHER" id="PTHR44943">
    <property type="entry name" value="CELLULOSE SYNTHASE OPERON PROTEIN C"/>
    <property type="match status" value="1"/>
</dbReference>
<dbReference type="Proteomes" id="UP000265643">
    <property type="component" value="Unassembled WGS sequence"/>
</dbReference>
<proteinExistence type="predicted"/>
<protein>
    <submittedName>
        <fullName evidence="5">Uncharacterized protein</fullName>
    </submittedName>
</protein>
<dbReference type="Gene3D" id="1.25.40.10">
    <property type="entry name" value="Tetratricopeptide repeat domain"/>
    <property type="match status" value="1"/>
</dbReference>
<organism evidence="5 6">
    <name type="scientific">Mediterraneibacter butyricigenes</name>
    <dbReference type="NCBI Taxonomy" id="2316025"/>
    <lineage>
        <taxon>Bacteria</taxon>
        <taxon>Bacillati</taxon>
        <taxon>Bacillota</taxon>
        <taxon>Clostridia</taxon>
        <taxon>Lachnospirales</taxon>
        <taxon>Lachnospiraceae</taxon>
        <taxon>Mediterraneibacter</taxon>
    </lineage>
</organism>
<dbReference type="InterPro" id="IPR011990">
    <property type="entry name" value="TPR-like_helical_dom_sf"/>
</dbReference>
<feature type="signal peptide" evidence="4">
    <location>
        <begin position="1"/>
        <end position="23"/>
    </location>
</feature>
<keyword evidence="4" id="KW-0732">Signal</keyword>
<feature type="chain" id="PRO_5017352949" evidence="4">
    <location>
        <begin position="24"/>
        <end position="147"/>
    </location>
</feature>
<evidence type="ECO:0000256" key="1">
    <source>
        <dbReference type="ARBA" id="ARBA00022737"/>
    </source>
</evidence>
<evidence type="ECO:0000256" key="4">
    <source>
        <dbReference type="SAM" id="SignalP"/>
    </source>
</evidence>
<dbReference type="PROSITE" id="PS51257">
    <property type="entry name" value="PROKAR_LIPOPROTEIN"/>
    <property type="match status" value="1"/>
</dbReference>
<comment type="caution">
    <text evidence="5">The sequence shown here is derived from an EMBL/GenBank/DDBJ whole genome shotgun (WGS) entry which is preliminary data.</text>
</comment>
<name>A0A391PLI4_9FIRM</name>
<reference evidence="6" key="1">
    <citation type="submission" date="2018-09" db="EMBL/GenBank/DDBJ databases">
        <title>Draft Genome Sequence of Mediterraneibacter sp. KCTC 15684.</title>
        <authorList>
            <person name="Kim J.S."/>
            <person name="Han K.I."/>
            <person name="Suh M.K."/>
            <person name="Lee K.C."/>
            <person name="Eom M.K."/>
            <person name="Lee J.H."/>
            <person name="Park S.H."/>
            <person name="Kang S.W."/>
            <person name="Park J.E."/>
            <person name="Oh B.S."/>
            <person name="Yu S.Y."/>
            <person name="Choi S.H."/>
            <person name="Lee D.H."/>
            <person name="Yoon H."/>
            <person name="Kim B."/>
            <person name="Yang S.J."/>
            <person name="Lee J.S."/>
        </authorList>
    </citation>
    <scope>NUCLEOTIDE SEQUENCE [LARGE SCALE GENOMIC DNA]</scope>
    <source>
        <strain evidence="6">KCTC 15684</strain>
    </source>
</reference>
<dbReference type="AlphaFoldDB" id="A0A391PLI4"/>
<sequence>MKKKLGLISLSLSILLLFTGCEASDPVQTGTTLLKEKKYEEAITSFETAIEKEQNESEAFRGVGIAQYELGNYEDALTAFNQALEFEDAVKTPTIYNLMGICSMKLTDYQGAVNNFNAGILVSENEKKIRQVTRRREKRKIQIIQKF</sequence>